<keyword evidence="2" id="KW-1185">Reference proteome</keyword>
<protein>
    <submittedName>
        <fullName evidence="1">Uncharacterized protein</fullName>
    </submittedName>
</protein>
<sequence>MSCSAFWSSTMLISYLTSIKIPHGISGVDLQEWLLAYAGLCKANIYSSELAFSPNPGISATAIDPLSATSFVSWDAGKFLLAGPRGIFVYQTHSKAVASFGRPPLHQEEAHPFCYDSDYLLGDSMIYYTGMLDTVEPGTLQVDEEQGHITFVPQKNLKLEASVAVLQLLKLIQ</sequence>
<dbReference type="EMBL" id="JARJLG010000241">
    <property type="protein sequence ID" value="KAJ7724054.1"/>
    <property type="molecule type" value="Genomic_DNA"/>
</dbReference>
<evidence type="ECO:0000313" key="1">
    <source>
        <dbReference type="EMBL" id="KAJ7724054.1"/>
    </source>
</evidence>
<proteinExistence type="predicted"/>
<gene>
    <name evidence="1" type="ORF">DFH07DRAFT_783361</name>
</gene>
<accession>A0AAD7HNQ6</accession>
<reference evidence="1" key="1">
    <citation type="submission" date="2023-03" db="EMBL/GenBank/DDBJ databases">
        <title>Massive genome expansion in bonnet fungi (Mycena s.s.) driven by repeated elements and novel gene families across ecological guilds.</title>
        <authorList>
            <consortium name="Lawrence Berkeley National Laboratory"/>
            <person name="Harder C.B."/>
            <person name="Miyauchi S."/>
            <person name="Viragh M."/>
            <person name="Kuo A."/>
            <person name="Thoen E."/>
            <person name="Andreopoulos B."/>
            <person name="Lu D."/>
            <person name="Skrede I."/>
            <person name="Drula E."/>
            <person name="Henrissat B."/>
            <person name="Morin E."/>
            <person name="Kohler A."/>
            <person name="Barry K."/>
            <person name="LaButti K."/>
            <person name="Morin E."/>
            <person name="Salamov A."/>
            <person name="Lipzen A."/>
            <person name="Mereny Z."/>
            <person name="Hegedus B."/>
            <person name="Baldrian P."/>
            <person name="Stursova M."/>
            <person name="Weitz H."/>
            <person name="Taylor A."/>
            <person name="Grigoriev I.V."/>
            <person name="Nagy L.G."/>
            <person name="Martin F."/>
            <person name="Kauserud H."/>
        </authorList>
    </citation>
    <scope>NUCLEOTIDE SEQUENCE</scope>
    <source>
        <strain evidence="1">CBHHK188m</strain>
    </source>
</reference>
<organism evidence="1 2">
    <name type="scientific">Mycena maculata</name>
    <dbReference type="NCBI Taxonomy" id="230809"/>
    <lineage>
        <taxon>Eukaryota</taxon>
        <taxon>Fungi</taxon>
        <taxon>Dikarya</taxon>
        <taxon>Basidiomycota</taxon>
        <taxon>Agaricomycotina</taxon>
        <taxon>Agaricomycetes</taxon>
        <taxon>Agaricomycetidae</taxon>
        <taxon>Agaricales</taxon>
        <taxon>Marasmiineae</taxon>
        <taxon>Mycenaceae</taxon>
        <taxon>Mycena</taxon>
    </lineage>
</organism>
<dbReference type="Proteomes" id="UP001215280">
    <property type="component" value="Unassembled WGS sequence"/>
</dbReference>
<comment type="caution">
    <text evidence="1">The sequence shown here is derived from an EMBL/GenBank/DDBJ whole genome shotgun (WGS) entry which is preliminary data.</text>
</comment>
<dbReference type="AlphaFoldDB" id="A0AAD7HNQ6"/>
<name>A0AAD7HNQ6_9AGAR</name>
<evidence type="ECO:0000313" key="2">
    <source>
        <dbReference type="Proteomes" id="UP001215280"/>
    </source>
</evidence>